<evidence type="ECO:0000313" key="2">
    <source>
        <dbReference type="Proteomes" id="UP001217083"/>
    </source>
</evidence>
<organism evidence="1 2">
    <name type="scientific">Flagellimonas okinawensis</name>
    <dbReference type="NCBI Taxonomy" id="3031324"/>
    <lineage>
        <taxon>Bacteria</taxon>
        <taxon>Pseudomonadati</taxon>
        <taxon>Bacteroidota</taxon>
        <taxon>Flavobacteriia</taxon>
        <taxon>Flavobacteriales</taxon>
        <taxon>Flavobacteriaceae</taxon>
        <taxon>Flagellimonas</taxon>
    </lineage>
</organism>
<comment type="caution">
    <text evidence="1">The sequence shown here is derived from an EMBL/GenBank/DDBJ whole genome shotgun (WGS) entry which is preliminary data.</text>
</comment>
<name>A0ABT5XQT3_9FLAO</name>
<dbReference type="Gene3D" id="1.25.40.10">
    <property type="entry name" value="Tetratricopeptide repeat domain"/>
    <property type="match status" value="1"/>
</dbReference>
<accession>A0ABT5XQT3</accession>
<dbReference type="InterPro" id="IPR008969">
    <property type="entry name" value="CarboxyPept-like_regulatory"/>
</dbReference>
<protein>
    <recommendedName>
        <fullName evidence="3">CarboxypepD_reg-like domain-containing protein</fullName>
    </recommendedName>
</protein>
<keyword evidence="2" id="KW-1185">Reference proteome</keyword>
<dbReference type="SUPFAM" id="SSF56935">
    <property type="entry name" value="Porins"/>
    <property type="match status" value="1"/>
</dbReference>
<dbReference type="EMBL" id="JARFVA010000005">
    <property type="protein sequence ID" value="MDF0708263.1"/>
    <property type="molecule type" value="Genomic_DNA"/>
</dbReference>
<dbReference type="InterPro" id="IPR011990">
    <property type="entry name" value="TPR-like_helical_dom_sf"/>
</dbReference>
<dbReference type="SUPFAM" id="SSF49464">
    <property type="entry name" value="Carboxypeptidase regulatory domain-like"/>
    <property type="match status" value="1"/>
</dbReference>
<dbReference type="SUPFAM" id="SSF48452">
    <property type="entry name" value="TPR-like"/>
    <property type="match status" value="1"/>
</dbReference>
<gene>
    <name evidence="1" type="ORF">PY091_13645</name>
</gene>
<evidence type="ECO:0008006" key="3">
    <source>
        <dbReference type="Google" id="ProtNLM"/>
    </source>
</evidence>
<evidence type="ECO:0000313" key="1">
    <source>
        <dbReference type="EMBL" id="MDF0708263.1"/>
    </source>
</evidence>
<dbReference type="Proteomes" id="UP001217083">
    <property type="component" value="Unassembled WGS sequence"/>
</dbReference>
<sequence length="579" mass="66304">MKNTTITAILFLFFAIHSFSQKSIHGRITNSGDPLSNVHVSNIASGAVTTSNAEGYYEIFANPKEEISYTYIGMDTISIIVEDVTRILNVNMRLSMEELDEVQVVGRERKNKQRQLESEYDVNTNIIKSSFGFLNKETAGYSLRIIDEEELDNAPDINSVLLGRLAGVYAFCDPETDKLLVKMRSNQSIQNARGPIFDVDGLILPEVSCSFLFGNVRRIAFIPSLAGTTLYGTQGSGGVVVINTKSGTMTPREKNNKPFDQAKLRNNYLKGKVVQNGQGESLPQYLINLQNSKTIEEAKIEYGQMELVYGNNLNFILDSYVHFYEVRKEKEFADSILERFVQVSENNPVMLKAMAYTLEEEKRNEKAHEIFKKIYQLRPDYAQSYIDLANSYRNLDMPESATSLFARRSYLLDEGILQNDSLNLETLVQREIDNLFLLENSSVKIQTRKKTDQDFYNTRLVFEWSDSEAEFDLQFVNPDNQYFNWKHSLAEMPERIRSEKRLGFSMADFLLDDELLGVWKVNATYLGNKQLSPTYLKATIYKNYGSKFQSKEVKVFRLGLKDTNQHLFEFKIPSSLVEN</sequence>
<proteinExistence type="predicted"/>
<dbReference type="RefSeq" id="WP_275650212.1">
    <property type="nucleotide sequence ID" value="NZ_JARFVA010000005.1"/>
</dbReference>
<reference evidence="1 2" key="1">
    <citation type="submission" date="2023-03" db="EMBL/GenBank/DDBJ databases">
        <title>Muricauda XX sp. nov. and Muricauda XXX sp. nov., two novel species isolated from Okinawa Trough.</title>
        <authorList>
            <person name="Cao W."/>
            <person name="Deng X."/>
        </authorList>
    </citation>
    <scope>NUCLEOTIDE SEQUENCE [LARGE SCALE GENOMIC DNA]</scope>
    <source>
        <strain evidence="1 2">81s02</strain>
    </source>
</reference>